<evidence type="ECO:0000313" key="2">
    <source>
        <dbReference type="Proteomes" id="UP000178107"/>
    </source>
</evidence>
<gene>
    <name evidence="1" type="ORF">A2838_03250</name>
</gene>
<accession>A0A1G2T084</accession>
<comment type="caution">
    <text evidence="1">The sequence shown here is derived from an EMBL/GenBank/DDBJ whole genome shotgun (WGS) entry which is preliminary data.</text>
</comment>
<proteinExistence type="predicted"/>
<evidence type="ECO:0000313" key="1">
    <source>
        <dbReference type="EMBL" id="OHA90700.1"/>
    </source>
</evidence>
<protein>
    <submittedName>
        <fullName evidence="1">Uncharacterized protein</fullName>
    </submittedName>
</protein>
<reference evidence="1 2" key="1">
    <citation type="journal article" date="2016" name="Nat. Commun.">
        <title>Thousands of microbial genomes shed light on interconnected biogeochemical processes in an aquifer system.</title>
        <authorList>
            <person name="Anantharaman K."/>
            <person name="Brown C.T."/>
            <person name="Hug L.A."/>
            <person name="Sharon I."/>
            <person name="Castelle C.J."/>
            <person name="Probst A.J."/>
            <person name="Thomas B.C."/>
            <person name="Singh A."/>
            <person name="Wilkins M.J."/>
            <person name="Karaoz U."/>
            <person name="Brodie E.L."/>
            <person name="Williams K.H."/>
            <person name="Hubbard S.S."/>
            <person name="Banfield J.F."/>
        </authorList>
    </citation>
    <scope>NUCLEOTIDE SEQUENCE [LARGE SCALE GENOMIC DNA]</scope>
</reference>
<organism evidence="1 2">
    <name type="scientific">Candidatus Zambryskibacteria bacterium RIFCSPHIGHO2_01_FULL_46_25</name>
    <dbReference type="NCBI Taxonomy" id="1802738"/>
    <lineage>
        <taxon>Bacteria</taxon>
        <taxon>Candidatus Zambryskiibacteriota</taxon>
    </lineage>
</organism>
<dbReference type="EMBL" id="MHVH01000003">
    <property type="protein sequence ID" value="OHA90700.1"/>
    <property type="molecule type" value="Genomic_DNA"/>
</dbReference>
<dbReference type="Proteomes" id="UP000178107">
    <property type="component" value="Unassembled WGS sequence"/>
</dbReference>
<sequence length="267" mass="30516">MAHKIFLSAMYPRKTLRYEICQFLLAKKREDDTIGRPLVIRLSEMEELLQYAVSSKRDNRIDDLAIELNKLNDERFGDKGRRVPLEIENMEIFKDFASNFEANEYLMVQCSSKDLEDYIETLKEATSKAERAANILKIEDIQNGGVRIISGNKSMSIRGGRGLHLQANIVKLMVGGHIDLPHRPKDARFISISLYHGSNYDTGDYISFSEMSDILREIENDGERPDISVRSVRDAVNNINMESIKDEKLGKEIFEINSTDGSFCLLN</sequence>
<name>A0A1G2T084_9BACT</name>
<dbReference type="AlphaFoldDB" id="A0A1G2T084"/>